<dbReference type="RefSeq" id="WP_133577645.1">
    <property type="nucleotide sequence ID" value="NZ_SNYC01000006.1"/>
</dbReference>
<keyword evidence="3" id="KW-1185">Reference proteome</keyword>
<dbReference type="EMBL" id="SNYC01000006">
    <property type="protein sequence ID" value="TDQ07711.1"/>
    <property type="molecule type" value="Genomic_DNA"/>
</dbReference>
<gene>
    <name evidence="2" type="ORF">ATK78_3840</name>
</gene>
<keyword evidence="1" id="KW-0732">Signal</keyword>
<feature type="chain" id="PRO_5020454426" evidence="1">
    <location>
        <begin position="25"/>
        <end position="113"/>
    </location>
</feature>
<protein>
    <submittedName>
        <fullName evidence="2">Uncharacterized protein</fullName>
    </submittedName>
</protein>
<evidence type="ECO:0000313" key="3">
    <source>
        <dbReference type="Proteomes" id="UP000295620"/>
    </source>
</evidence>
<evidence type="ECO:0000313" key="2">
    <source>
        <dbReference type="EMBL" id="TDQ07711.1"/>
    </source>
</evidence>
<evidence type="ECO:0000256" key="1">
    <source>
        <dbReference type="SAM" id="SignalP"/>
    </source>
</evidence>
<dbReference type="AlphaFoldDB" id="A0A4R6SSX8"/>
<sequence>MKTKLTLCAALMVFMLSMPSFTNAKEVNSVSVSQKRTIIEFGDFEYNGSWYYVFGDPSTGEVTSIFLLNGGPDVLTFSGTATYDSVHHYWVGDVSGTFVGGGTFSFHGQLLFA</sequence>
<reference evidence="2 3" key="1">
    <citation type="submission" date="2019-03" db="EMBL/GenBank/DDBJ databases">
        <title>Genomic Encyclopedia of Archaeal and Bacterial Type Strains, Phase II (KMG-II): from individual species to whole genera.</title>
        <authorList>
            <person name="Goeker M."/>
        </authorList>
    </citation>
    <scope>NUCLEOTIDE SEQUENCE [LARGE SCALE GENOMIC DNA]</scope>
    <source>
        <strain evidence="2 3">DSM 19035</strain>
    </source>
</reference>
<dbReference type="Proteomes" id="UP000295620">
    <property type="component" value="Unassembled WGS sequence"/>
</dbReference>
<organism evidence="2 3">
    <name type="scientific">Pedobacter metabolipauper</name>
    <dbReference type="NCBI Taxonomy" id="425513"/>
    <lineage>
        <taxon>Bacteria</taxon>
        <taxon>Pseudomonadati</taxon>
        <taxon>Bacteroidota</taxon>
        <taxon>Sphingobacteriia</taxon>
        <taxon>Sphingobacteriales</taxon>
        <taxon>Sphingobacteriaceae</taxon>
        <taxon>Pedobacter</taxon>
    </lineage>
</organism>
<proteinExistence type="predicted"/>
<accession>A0A4R6SSX8</accession>
<name>A0A4R6SSX8_9SPHI</name>
<comment type="caution">
    <text evidence="2">The sequence shown here is derived from an EMBL/GenBank/DDBJ whole genome shotgun (WGS) entry which is preliminary data.</text>
</comment>
<feature type="signal peptide" evidence="1">
    <location>
        <begin position="1"/>
        <end position="24"/>
    </location>
</feature>